<accession>A0A1W0WJA2</accession>
<organism evidence="1 2">
    <name type="scientific">Hypsibius exemplaris</name>
    <name type="common">Freshwater tardigrade</name>
    <dbReference type="NCBI Taxonomy" id="2072580"/>
    <lineage>
        <taxon>Eukaryota</taxon>
        <taxon>Metazoa</taxon>
        <taxon>Ecdysozoa</taxon>
        <taxon>Tardigrada</taxon>
        <taxon>Eutardigrada</taxon>
        <taxon>Parachela</taxon>
        <taxon>Hypsibioidea</taxon>
        <taxon>Hypsibiidae</taxon>
        <taxon>Hypsibius</taxon>
    </lineage>
</organism>
<dbReference type="AlphaFoldDB" id="A0A1W0WJA2"/>
<protein>
    <submittedName>
        <fullName evidence="1">Uncharacterized protein</fullName>
    </submittedName>
</protein>
<gene>
    <name evidence="1" type="ORF">BV898_10529</name>
</gene>
<sequence length="76" mass="8181">MSSQLDEHLKGEVITEEVLKAGPELTVFSCQPGMLQFLTQQPDKLNLPVQEGGAFVRCGEMCSCGTCGGHFGCRCC</sequence>
<proteinExistence type="predicted"/>
<comment type="caution">
    <text evidence="1">The sequence shown here is derived from an EMBL/GenBank/DDBJ whole genome shotgun (WGS) entry which is preliminary data.</text>
</comment>
<keyword evidence="2" id="KW-1185">Reference proteome</keyword>
<dbReference type="Proteomes" id="UP000192578">
    <property type="component" value="Unassembled WGS sequence"/>
</dbReference>
<evidence type="ECO:0000313" key="2">
    <source>
        <dbReference type="Proteomes" id="UP000192578"/>
    </source>
</evidence>
<name>A0A1W0WJA2_HYPEX</name>
<evidence type="ECO:0000313" key="1">
    <source>
        <dbReference type="EMBL" id="OQV15298.1"/>
    </source>
</evidence>
<dbReference type="EMBL" id="MTYJ01000091">
    <property type="protein sequence ID" value="OQV15298.1"/>
    <property type="molecule type" value="Genomic_DNA"/>
</dbReference>
<reference evidence="2" key="1">
    <citation type="submission" date="2017-01" db="EMBL/GenBank/DDBJ databases">
        <title>Comparative genomics of anhydrobiosis in the tardigrade Hypsibius dujardini.</title>
        <authorList>
            <person name="Yoshida Y."/>
            <person name="Koutsovoulos G."/>
            <person name="Laetsch D."/>
            <person name="Stevens L."/>
            <person name="Kumar S."/>
            <person name="Horikawa D."/>
            <person name="Ishino K."/>
            <person name="Komine S."/>
            <person name="Tomita M."/>
            <person name="Blaxter M."/>
            <person name="Arakawa K."/>
        </authorList>
    </citation>
    <scope>NUCLEOTIDE SEQUENCE [LARGE SCALE GENOMIC DNA]</scope>
    <source>
        <strain evidence="2">Z151</strain>
    </source>
</reference>